<dbReference type="EMBL" id="JANPWZ010001000">
    <property type="protein sequence ID" value="KAJ3569759.1"/>
    <property type="molecule type" value="Genomic_DNA"/>
</dbReference>
<sequence length="149" mass="14642">MVLDPTGDLLLDPAGYVSSLCSVAGKLPSSVLYNFGTYGSELLEFVATEIDSYDGVVTKCIATGDQGASITSYIHSIASHPGELCKAQATASNGTASITPYPTPTGNSTATTGNGLPTSSISLGGAAMPTGVLTGAAAVGGLLGAVALL</sequence>
<dbReference type="AlphaFoldDB" id="A0A9W8TML3"/>
<dbReference type="Proteomes" id="UP001148614">
    <property type="component" value="Unassembled WGS sequence"/>
</dbReference>
<name>A0A9W8TML3_9PEZI</name>
<comment type="caution">
    <text evidence="1">The sequence shown here is derived from an EMBL/GenBank/DDBJ whole genome shotgun (WGS) entry which is preliminary data.</text>
</comment>
<accession>A0A9W8TML3</accession>
<dbReference type="VEuPathDB" id="FungiDB:F4678DRAFT_424925"/>
<keyword evidence="2" id="KW-1185">Reference proteome</keyword>
<proteinExistence type="predicted"/>
<gene>
    <name evidence="1" type="ORF">NPX13_g5969</name>
</gene>
<evidence type="ECO:0000313" key="1">
    <source>
        <dbReference type="EMBL" id="KAJ3569759.1"/>
    </source>
</evidence>
<organism evidence="1 2">
    <name type="scientific">Xylaria arbuscula</name>
    <dbReference type="NCBI Taxonomy" id="114810"/>
    <lineage>
        <taxon>Eukaryota</taxon>
        <taxon>Fungi</taxon>
        <taxon>Dikarya</taxon>
        <taxon>Ascomycota</taxon>
        <taxon>Pezizomycotina</taxon>
        <taxon>Sordariomycetes</taxon>
        <taxon>Xylariomycetidae</taxon>
        <taxon>Xylariales</taxon>
        <taxon>Xylariaceae</taxon>
        <taxon>Xylaria</taxon>
    </lineage>
</organism>
<reference evidence="1" key="1">
    <citation type="submission" date="2022-07" db="EMBL/GenBank/DDBJ databases">
        <title>Genome Sequence of Xylaria arbuscula.</title>
        <authorList>
            <person name="Buettner E."/>
        </authorList>
    </citation>
    <scope>NUCLEOTIDE SEQUENCE</scope>
    <source>
        <strain evidence="1">VT107</strain>
    </source>
</reference>
<protein>
    <submittedName>
        <fullName evidence="1">Uncharacterized protein</fullName>
    </submittedName>
</protein>
<evidence type="ECO:0000313" key="2">
    <source>
        <dbReference type="Proteomes" id="UP001148614"/>
    </source>
</evidence>